<reference evidence="1" key="1">
    <citation type="journal article" date="2020" name="Nature">
        <title>Giant virus diversity and host interactions through global metagenomics.</title>
        <authorList>
            <person name="Schulz F."/>
            <person name="Roux S."/>
            <person name="Paez-Espino D."/>
            <person name="Jungbluth S."/>
            <person name="Walsh D.A."/>
            <person name="Denef V.J."/>
            <person name="McMahon K.D."/>
            <person name="Konstantinidis K.T."/>
            <person name="Eloe-Fadrosh E.A."/>
            <person name="Kyrpides N.C."/>
            <person name="Woyke T."/>
        </authorList>
    </citation>
    <scope>NUCLEOTIDE SEQUENCE</scope>
    <source>
        <strain evidence="1">GVMAG-M-3300025880-56</strain>
    </source>
</reference>
<evidence type="ECO:0000313" key="1">
    <source>
        <dbReference type="EMBL" id="QHU01862.1"/>
    </source>
</evidence>
<protein>
    <submittedName>
        <fullName evidence="1">Uncharacterized protein</fullName>
    </submittedName>
</protein>
<proteinExistence type="predicted"/>
<dbReference type="AlphaFoldDB" id="A0A6C0J887"/>
<accession>A0A6C0J887</accession>
<organism evidence="1">
    <name type="scientific">viral metagenome</name>
    <dbReference type="NCBI Taxonomy" id="1070528"/>
    <lineage>
        <taxon>unclassified sequences</taxon>
        <taxon>metagenomes</taxon>
        <taxon>organismal metagenomes</taxon>
    </lineage>
</organism>
<sequence>MELVVFVCSRLESSNSFLNNEHFKYLRSIMKENLKIVDIDCEKTRKILVDADETELPILKVDSGNNHLTFRGENNILMFLKDYMKKILVETIQTNGDKSGQKDNNFKEKHLEIQDIGENLQIFPEEHDENDLELLEDRTSELFNSSTTKLISSNVKYVKTNKINLEELRDFNSIIIKKDSNIDSGIKKMLFDNYSSEIYETSSNDDDFSKLFSYIKDNNFSKIVVISNTNKLAQIVDAMFMLHMGRATLEDIKTNYSFGKILMNSFKSLRI</sequence>
<name>A0A6C0J887_9ZZZZ</name>
<dbReference type="EMBL" id="MN740350">
    <property type="protein sequence ID" value="QHU01862.1"/>
    <property type="molecule type" value="Genomic_DNA"/>
</dbReference>